<accession>A0A1S8KZM6</accession>
<dbReference type="PRINTS" id="PR00081">
    <property type="entry name" value="GDHRDH"/>
</dbReference>
<dbReference type="InterPro" id="IPR036291">
    <property type="entry name" value="NAD(P)-bd_dom_sf"/>
</dbReference>
<dbReference type="Pfam" id="PF00106">
    <property type="entry name" value="adh_short"/>
    <property type="match status" value="1"/>
</dbReference>
<organism evidence="2 3">
    <name type="scientific">Clostridium felsineum</name>
    <dbReference type="NCBI Taxonomy" id="36839"/>
    <lineage>
        <taxon>Bacteria</taxon>
        <taxon>Bacillati</taxon>
        <taxon>Bacillota</taxon>
        <taxon>Clostridia</taxon>
        <taxon>Eubacteriales</taxon>
        <taxon>Clostridiaceae</taxon>
        <taxon>Clostridium</taxon>
    </lineage>
</organism>
<sequence>MKGREKEVIVLTGAGSIGLAVVRRIGVGKHIVVADVYLKNAEEVARILYNSGFESSAFFVDISSKESILSLIKKSQEFGEITRFINAAGVSPSQASIEDILKVDLYGTALLLHEFGKVVKEGGSGVIISSQSGYRLGVISQEQSDLMATTPVEKLLKLEFLKTDKIKDTLHAYQLSKRCNSLRVMAEAVKWGKKRARINSISPGIIITPLANDELNGPNKEVYRKMLKLCPAGRAGTPDEVAAVAELLMSDSGAFISGSDFLMDGGVTASYWYGDLSPRNSK</sequence>
<evidence type="ECO:0000313" key="3">
    <source>
        <dbReference type="Proteomes" id="UP000190951"/>
    </source>
</evidence>
<dbReference type="RefSeq" id="WP_077832089.1">
    <property type="nucleotide sequence ID" value="NZ_CP096983.1"/>
</dbReference>
<dbReference type="InterPro" id="IPR002347">
    <property type="entry name" value="SDR_fam"/>
</dbReference>
<dbReference type="Gene3D" id="3.40.50.720">
    <property type="entry name" value="NAD(P)-binding Rossmann-like Domain"/>
    <property type="match status" value="1"/>
</dbReference>
<keyword evidence="3" id="KW-1185">Reference proteome</keyword>
<dbReference type="AlphaFoldDB" id="A0A1S8KZM6"/>
<dbReference type="GO" id="GO:0016616">
    <property type="term" value="F:oxidoreductase activity, acting on the CH-OH group of donors, NAD or NADP as acceptor"/>
    <property type="evidence" value="ECO:0007669"/>
    <property type="project" value="TreeGrafter"/>
</dbReference>
<dbReference type="NCBIfam" id="NF005395">
    <property type="entry name" value="PRK06940.1"/>
    <property type="match status" value="1"/>
</dbReference>
<dbReference type="EMBL" id="CP096983">
    <property type="protein sequence ID" value="URZ12065.1"/>
    <property type="molecule type" value="Genomic_DNA"/>
</dbReference>
<comment type="similarity">
    <text evidence="1">Belongs to the short-chain dehydrogenases/reductases (SDR) family.</text>
</comment>
<dbReference type="SUPFAM" id="SSF51735">
    <property type="entry name" value="NAD(P)-binding Rossmann-fold domains"/>
    <property type="match status" value="1"/>
</dbReference>
<dbReference type="PANTHER" id="PTHR42760">
    <property type="entry name" value="SHORT-CHAIN DEHYDROGENASES/REDUCTASES FAMILY MEMBER"/>
    <property type="match status" value="1"/>
</dbReference>
<dbReference type="KEGG" id="crw:CROST_027820"/>
<name>A0A1S8KZM6_9CLOT</name>
<reference evidence="2 3" key="1">
    <citation type="submission" date="2022-04" db="EMBL/GenBank/DDBJ databases">
        <title>Genome sequence of C. roseum typestrain.</title>
        <authorList>
            <person name="Poehlein A."/>
            <person name="Schoch T."/>
            <person name="Duerre P."/>
            <person name="Daniel R."/>
        </authorList>
    </citation>
    <scope>NUCLEOTIDE SEQUENCE [LARGE SCALE GENOMIC DNA]</scope>
    <source>
        <strain evidence="2 3">DSM 7320</strain>
    </source>
</reference>
<protein>
    <submittedName>
        <fullName evidence="2">Uncharacterized protein</fullName>
    </submittedName>
</protein>
<evidence type="ECO:0000313" key="2">
    <source>
        <dbReference type="EMBL" id="URZ12065.1"/>
    </source>
</evidence>
<gene>
    <name evidence="2" type="ORF">CROST_027820</name>
</gene>
<evidence type="ECO:0000256" key="1">
    <source>
        <dbReference type="ARBA" id="ARBA00006484"/>
    </source>
</evidence>
<dbReference type="STRING" id="84029.CROST_37470"/>
<dbReference type="Pfam" id="PF13561">
    <property type="entry name" value="adh_short_C2"/>
    <property type="match status" value="1"/>
</dbReference>
<proteinExistence type="inferred from homology"/>
<dbReference type="Proteomes" id="UP000190951">
    <property type="component" value="Chromosome"/>
</dbReference>